<dbReference type="Pfam" id="PF05208">
    <property type="entry name" value="ALG3"/>
    <property type="match status" value="1"/>
</dbReference>
<keyword evidence="2" id="KW-1133">Transmembrane helix</keyword>
<feature type="transmembrane region" description="Helical" evidence="2">
    <location>
        <begin position="73"/>
        <end position="90"/>
    </location>
</feature>
<dbReference type="STRING" id="1157616.A0A1Z5SR73"/>
<feature type="domain" description="Calcium channel YVC1-like C-terminal transmembrane" evidence="4">
    <location>
        <begin position="604"/>
        <end position="911"/>
    </location>
</feature>
<dbReference type="InterPro" id="IPR052971">
    <property type="entry name" value="TRP_calcium_channel"/>
</dbReference>
<proteinExistence type="predicted"/>
<protein>
    <submittedName>
        <fullName evidence="5">Uncharacterized protein</fullName>
    </submittedName>
</protein>
<evidence type="ECO:0000256" key="1">
    <source>
        <dbReference type="SAM" id="MobiDB-lite"/>
    </source>
</evidence>
<dbReference type="PANTHER" id="PTHR35859">
    <property type="entry name" value="NONSELECTIVE CATION CHANNEL PROTEIN"/>
    <property type="match status" value="1"/>
</dbReference>
<feature type="domain" description="YVC1 N-terminal linker helical" evidence="3">
    <location>
        <begin position="341"/>
        <end position="514"/>
    </location>
</feature>
<feature type="compositionally biased region" description="Basic residues" evidence="1">
    <location>
        <begin position="1428"/>
        <end position="1440"/>
    </location>
</feature>
<feature type="compositionally biased region" description="Polar residues" evidence="1">
    <location>
        <begin position="1484"/>
        <end position="1497"/>
    </location>
</feature>
<feature type="compositionally biased region" description="Acidic residues" evidence="1">
    <location>
        <begin position="1061"/>
        <end position="1089"/>
    </location>
</feature>
<feature type="compositionally biased region" description="Basic and acidic residues" evidence="1">
    <location>
        <begin position="973"/>
        <end position="982"/>
    </location>
</feature>
<feature type="compositionally biased region" description="Basic and acidic residues" evidence="1">
    <location>
        <begin position="517"/>
        <end position="528"/>
    </location>
</feature>
<dbReference type="InterPro" id="IPR007873">
    <property type="entry name" value="Glycosyltransferase_ALG3"/>
</dbReference>
<feature type="transmembrane region" description="Helical" evidence="2">
    <location>
        <begin position="693"/>
        <end position="713"/>
    </location>
</feature>
<dbReference type="UniPathway" id="UPA00378"/>
<evidence type="ECO:0000259" key="3">
    <source>
        <dbReference type="Pfam" id="PF23190"/>
    </source>
</evidence>
<feature type="transmembrane region" description="Helical" evidence="2">
    <location>
        <begin position="173"/>
        <end position="196"/>
    </location>
</feature>
<feature type="compositionally biased region" description="Acidic residues" evidence="1">
    <location>
        <begin position="264"/>
        <end position="274"/>
    </location>
</feature>
<feature type="transmembrane region" description="Helical" evidence="2">
    <location>
        <begin position="733"/>
        <end position="753"/>
    </location>
</feature>
<evidence type="ECO:0000313" key="5">
    <source>
        <dbReference type="EMBL" id="OTA23333.1"/>
    </source>
</evidence>
<dbReference type="InParanoid" id="A0A1Z5SR73"/>
<accession>A0A1Z5SR73</accession>
<dbReference type="GO" id="GO:0000030">
    <property type="term" value="F:mannosyltransferase activity"/>
    <property type="evidence" value="ECO:0007669"/>
    <property type="project" value="InterPro"/>
</dbReference>
<feature type="region of interest" description="Disordered" evidence="1">
    <location>
        <begin position="517"/>
        <end position="574"/>
    </location>
</feature>
<dbReference type="VEuPathDB" id="FungiDB:BTJ68_13862"/>
<reference evidence="5 6" key="1">
    <citation type="submission" date="2017-01" db="EMBL/GenBank/DDBJ databases">
        <title>The recent genome duplication of the halophilic yeast Hortaea werneckii: insights from long-read sequencing.</title>
        <authorList>
            <person name="Sinha S."/>
            <person name="Flibotte S."/>
            <person name="Neira M."/>
            <person name="Lenassi M."/>
            <person name="Gostincar C."/>
            <person name="Stajich J.E."/>
            <person name="Nislow C.E."/>
        </authorList>
    </citation>
    <scope>NUCLEOTIDE SEQUENCE [LARGE SCALE GENOMIC DNA]</scope>
    <source>
        <strain evidence="5 6">EXF-2000</strain>
    </source>
</reference>
<feature type="transmembrane region" description="Helical" evidence="2">
    <location>
        <begin position="102"/>
        <end position="121"/>
    </location>
</feature>
<feature type="compositionally biased region" description="Low complexity" evidence="1">
    <location>
        <begin position="1441"/>
        <end position="1463"/>
    </location>
</feature>
<keyword evidence="2" id="KW-0472">Membrane</keyword>
<dbReference type="InterPro" id="IPR056336">
    <property type="entry name" value="YVC1_C"/>
</dbReference>
<feature type="transmembrane region" description="Helical" evidence="2">
    <location>
        <begin position="793"/>
        <end position="814"/>
    </location>
</feature>
<feature type="compositionally biased region" description="Low complexity" evidence="1">
    <location>
        <begin position="1365"/>
        <end position="1374"/>
    </location>
</feature>
<feature type="transmembrane region" description="Helical" evidence="2">
    <location>
        <begin position="599"/>
        <end position="616"/>
    </location>
</feature>
<feature type="compositionally biased region" description="Polar residues" evidence="1">
    <location>
        <begin position="1154"/>
        <end position="1177"/>
    </location>
</feature>
<dbReference type="EMBL" id="MUNK01000303">
    <property type="protein sequence ID" value="OTA23333.1"/>
    <property type="molecule type" value="Genomic_DNA"/>
</dbReference>
<organism evidence="5 6">
    <name type="scientific">Hortaea werneckii EXF-2000</name>
    <dbReference type="NCBI Taxonomy" id="1157616"/>
    <lineage>
        <taxon>Eukaryota</taxon>
        <taxon>Fungi</taxon>
        <taxon>Dikarya</taxon>
        <taxon>Ascomycota</taxon>
        <taxon>Pezizomycotina</taxon>
        <taxon>Dothideomycetes</taxon>
        <taxon>Dothideomycetidae</taxon>
        <taxon>Mycosphaerellales</taxon>
        <taxon>Teratosphaeriaceae</taxon>
        <taxon>Hortaea</taxon>
    </lineage>
</organism>
<keyword evidence="2" id="KW-0812">Transmembrane</keyword>
<feature type="compositionally biased region" description="Basic and acidic residues" evidence="1">
    <location>
        <begin position="1465"/>
        <end position="1481"/>
    </location>
</feature>
<keyword evidence="6" id="KW-1185">Reference proteome</keyword>
<feature type="transmembrane region" description="Helical" evidence="2">
    <location>
        <begin position="765"/>
        <end position="781"/>
    </location>
</feature>
<feature type="compositionally biased region" description="Polar residues" evidence="1">
    <location>
        <begin position="243"/>
        <end position="254"/>
    </location>
</feature>
<feature type="region of interest" description="Disordered" evidence="1">
    <location>
        <begin position="1017"/>
        <end position="1242"/>
    </location>
</feature>
<feature type="transmembrane region" description="Helical" evidence="2">
    <location>
        <begin position="208"/>
        <end position="228"/>
    </location>
</feature>
<feature type="region of interest" description="Disordered" evidence="1">
    <location>
        <begin position="230"/>
        <end position="274"/>
    </location>
</feature>
<name>A0A1Z5SR73_HORWE</name>
<feature type="region of interest" description="Disordered" evidence="1">
    <location>
        <begin position="963"/>
        <end position="982"/>
    </location>
</feature>
<evidence type="ECO:0000256" key="2">
    <source>
        <dbReference type="SAM" id="Phobius"/>
    </source>
</evidence>
<sequence length="1545" mass="171320">MDLIYQALAIARNPKHTKWICPLLLTAEVALCFLIVKYIPYTEIDWKAYTQQISQFTAGERDYLKLYGDTGPLVYPAAHVYIYRLLYHFTDDGQDIRLAQHIFTGVYLLALAVVMQCYRQAHAPPYLFPLLILSKRLHSIFLLRLFNDSFAVLFLFVAIFCHQRKLWTVGSVVYSFGLGVKMSVLLALPAIGIVLWQGMGRDRALRQAMLIVQVQQLLWVGSPMFSFFQGSRKGRGRDKSQDQSRSPFARSASTSRHRVVGQSVDDDDADDYDEDDELLPAQQARNNASYFDQIHERDFGDYDNEHEEEDEDEDEDAIDTPLLPIFSAAHLDRLPLYNTTHAIRLLIMQKCETTLSWDQLRSPQVSQFLVKPVESQVRANHFNRATLCALIANCLQFQKECQLRPGTSGVSKTRALISELLAMRLLKEFSTRELIDALSYDFDPLQGMSASNTGTATPMLQDVQGQKAQARAARVSTIEIAIRAQAKRFLAHPLVVQHLEAIWAGTVVFHSEADNLHRKPRRLQDAQRGRRANGYGTIEDRSPSALPADSVFSRKAPNAPATRKAGPQPPGRRAVTLYDPRDASLFKLSRLRVPRYRQVLNTLSLAVMLGLFLAVLAERSLYITPLEVVFWIWSAGYMLDEVVGFTEQGFGLYILSFWNAFDLGILLLFGIYYCLRLYGIVLAGQGKHRIADMAYDVLASTSILLFPRLFGVLDHYRYFSQLLIAFRMMAQDLVAILVLIVIFCSGFFVAFTLSFSNETQDANGVAYALFQILMGFSPAAWDQWPAFNLLGKAVMVIFLIICHFLIVTILITVLTNSFMAIVKNAEEEHQFLFAVNTISMVKSDALFSYVAPANVIGWALSPLRFVMPFREYVRFNRTIIKMTHFPILFVIFAYERVVLAMLAYEPTDLVEKPAVSQAKPVAFSVNKAQDVFSPGRRLREPSVVSFNKDRALDEVFRRPYRGSTVRTTTQDMDGGRRNSSDAVDKWMQVAENEGGASPPMEQPRSVLDRLETRKPKIRRYGTAERAPLQPSQQFSTASMSIASDPDRKPFASSRRPPRIDEESEMTDEDDPVPQETDADGDDETNDDSEPATTPAPGESALSVADRRARAAADESGDEYFHTPMADRSPYQIQRARAEHGRNVSSGTILFAPQETESSSSQPLRTSKPSTTRNSENTAPAPPPPQRGQSFAPGQQPPTPKPKPILAAKARPVMPARQKTAPSGYARLSFMEPRPNQPSGRFPSFNARALDLASEIGDNKFGPSGLDAVAGGISGFPASFNEHFLREREIERRREEERRRSEEEEKGMVNRIMLARMHTLEEGFREVLREIKDLSSQKATGSSGSRGVGGGGGGSEGEVTGGAGSGYPAPAPSSSNVMKSHARPSLQQGMPSTSTSRISDVLEPRTSVRSRLGAGAATTTKDVIGGNPKAKKSPRKHHLQQARRAAPPAAAAAAAAGASTAPTSLRNDKGKEPAQEDEKEKIPAPTTTTAHYSSYNQAEENEVPSPESVIGPSVVEDARDGAAAERPGTAIHSPAALDSSKRVGEE</sequence>
<dbReference type="Proteomes" id="UP000194280">
    <property type="component" value="Unassembled WGS sequence"/>
</dbReference>
<feature type="compositionally biased region" description="Gly residues" evidence="1">
    <location>
        <begin position="1343"/>
        <end position="1364"/>
    </location>
</feature>
<dbReference type="OrthoDB" id="2373987at2759"/>
<evidence type="ECO:0000259" key="4">
    <source>
        <dbReference type="Pfam" id="PF23317"/>
    </source>
</evidence>
<feature type="transmembrane region" description="Helical" evidence="2">
    <location>
        <begin position="846"/>
        <end position="866"/>
    </location>
</feature>
<feature type="transmembrane region" description="Helical" evidence="2">
    <location>
        <begin position="141"/>
        <end position="161"/>
    </location>
</feature>
<gene>
    <name evidence="5" type="ORF">BTJ68_13862</name>
</gene>
<feature type="compositionally biased region" description="Polar residues" evidence="1">
    <location>
        <begin position="1029"/>
        <end position="1041"/>
    </location>
</feature>
<feature type="region of interest" description="Disordered" evidence="1">
    <location>
        <begin position="1333"/>
        <end position="1545"/>
    </location>
</feature>
<dbReference type="InterPro" id="IPR056337">
    <property type="entry name" value="LHD_YVC1"/>
</dbReference>
<evidence type="ECO:0000313" key="6">
    <source>
        <dbReference type="Proteomes" id="UP000194280"/>
    </source>
</evidence>
<dbReference type="PANTHER" id="PTHR35859:SF4">
    <property type="entry name" value="MEMBRANE CHANNEL PROTEIN, PUTATIVE (AFU_ORTHOLOGUE AFUA_6G11300)-RELATED"/>
    <property type="match status" value="1"/>
</dbReference>
<feature type="transmembrane region" description="Helical" evidence="2">
    <location>
        <begin position="651"/>
        <end position="673"/>
    </location>
</feature>
<feature type="compositionally biased region" description="Polar residues" evidence="1">
    <location>
        <begin position="1384"/>
        <end position="1397"/>
    </location>
</feature>
<dbReference type="Pfam" id="PF23190">
    <property type="entry name" value="LHD_TRPY1"/>
    <property type="match status" value="1"/>
</dbReference>
<comment type="caution">
    <text evidence="5">The sequence shown here is derived from an EMBL/GenBank/DDBJ whole genome shotgun (WGS) entry which is preliminary data.</text>
</comment>
<dbReference type="Pfam" id="PF23317">
    <property type="entry name" value="YVC1_C"/>
    <property type="match status" value="1"/>
</dbReference>
<feature type="transmembrane region" description="Helical" evidence="2">
    <location>
        <begin position="20"/>
        <end position="39"/>
    </location>
</feature>